<feature type="signal peptide" evidence="1">
    <location>
        <begin position="1"/>
        <end position="24"/>
    </location>
</feature>
<organism evidence="2 3">
    <name type="scientific">Siculibacillus lacustris</name>
    <dbReference type="NCBI Taxonomy" id="1549641"/>
    <lineage>
        <taxon>Bacteria</taxon>
        <taxon>Pseudomonadati</taxon>
        <taxon>Pseudomonadota</taxon>
        <taxon>Alphaproteobacteria</taxon>
        <taxon>Hyphomicrobiales</taxon>
        <taxon>Ancalomicrobiaceae</taxon>
        <taxon>Siculibacillus</taxon>
    </lineage>
</organism>
<sequence>MDRFFRFGLIVLATASLLVGRAQGGNVAAPVERHGSRIACLDLMRTKDIEGENFQADEAACFATGEGLLKRTGDDLEIRIAGSAPLVLKGDLAACDAGDEALCRFASVDCFDPIRRFVIVNVGYYEMQNYEFINLDDGSRTTIYERPEFSPAGDQFIVISRDIMNERPVDLAVFQIEGGHVKEVFEYNSSDFTPPRDETWSLMSWLDEDHIALSVAPSNPMADPGESVAVDLVKDADGEWRLQDWPR</sequence>
<dbReference type="Proteomes" id="UP000292781">
    <property type="component" value="Unassembled WGS sequence"/>
</dbReference>
<name>A0A4V2KT53_9HYPH</name>
<comment type="caution">
    <text evidence="2">The sequence shown here is derived from an EMBL/GenBank/DDBJ whole genome shotgun (WGS) entry which is preliminary data.</text>
</comment>
<dbReference type="RefSeq" id="WP_131310473.1">
    <property type="nucleotide sequence ID" value="NZ_SJFN01000024.1"/>
</dbReference>
<dbReference type="AlphaFoldDB" id="A0A4V2KT53"/>
<dbReference type="EMBL" id="SJFN01000024">
    <property type="protein sequence ID" value="TBW35772.1"/>
    <property type="molecule type" value="Genomic_DNA"/>
</dbReference>
<accession>A0A4V2KT53</accession>
<evidence type="ECO:0000313" key="3">
    <source>
        <dbReference type="Proteomes" id="UP000292781"/>
    </source>
</evidence>
<gene>
    <name evidence="2" type="ORF">EYW49_15360</name>
</gene>
<evidence type="ECO:0000313" key="2">
    <source>
        <dbReference type="EMBL" id="TBW35772.1"/>
    </source>
</evidence>
<feature type="chain" id="PRO_5020468226" evidence="1">
    <location>
        <begin position="25"/>
        <end position="247"/>
    </location>
</feature>
<evidence type="ECO:0000256" key="1">
    <source>
        <dbReference type="SAM" id="SignalP"/>
    </source>
</evidence>
<reference evidence="2 3" key="1">
    <citation type="submission" date="2019-02" db="EMBL/GenBank/DDBJ databases">
        <title>Siculibacillus lacustris gen. nov., sp. nov., a new rosette-forming bacterium isolated from a freshwater crater lake (Lake St. Ana, Romania).</title>
        <authorList>
            <person name="Felfoldi T."/>
            <person name="Marton Z."/>
            <person name="Szabo A."/>
            <person name="Mentes A."/>
            <person name="Boka K."/>
            <person name="Marialigeti K."/>
            <person name="Mathe I."/>
            <person name="Koncz M."/>
            <person name="Schumann P."/>
            <person name="Toth E."/>
        </authorList>
    </citation>
    <scope>NUCLEOTIDE SEQUENCE [LARGE SCALE GENOMIC DNA]</scope>
    <source>
        <strain evidence="2 3">SA-279</strain>
    </source>
</reference>
<dbReference type="OrthoDB" id="8224818at2"/>
<proteinExistence type="predicted"/>
<keyword evidence="3" id="KW-1185">Reference proteome</keyword>
<keyword evidence="1" id="KW-0732">Signal</keyword>
<protein>
    <submittedName>
        <fullName evidence="2">Uncharacterized protein</fullName>
    </submittedName>
</protein>